<protein>
    <submittedName>
        <fullName evidence="1">Uncharacterized protein</fullName>
    </submittedName>
</protein>
<evidence type="ECO:0000313" key="2">
    <source>
        <dbReference type="Proteomes" id="UP000030641"/>
    </source>
</evidence>
<dbReference type="GeneID" id="25363611"/>
<dbReference type="RefSeq" id="XP_013343030.1">
    <property type="nucleotide sequence ID" value="XM_013487576.1"/>
</dbReference>
<dbReference type="HOGENOM" id="CLU_2512263_0_0_1"/>
<organism evidence="1 2">
    <name type="scientific">Aureobasidium subglaciale (strain EXF-2481)</name>
    <name type="common">Aureobasidium pullulans var. subglaciale</name>
    <dbReference type="NCBI Taxonomy" id="1043005"/>
    <lineage>
        <taxon>Eukaryota</taxon>
        <taxon>Fungi</taxon>
        <taxon>Dikarya</taxon>
        <taxon>Ascomycota</taxon>
        <taxon>Pezizomycotina</taxon>
        <taxon>Dothideomycetes</taxon>
        <taxon>Dothideomycetidae</taxon>
        <taxon>Dothideales</taxon>
        <taxon>Saccotheciaceae</taxon>
        <taxon>Aureobasidium</taxon>
    </lineage>
</organism>
<evidence type="ECO:0000313" key="1">
    <source>
        <dbReference type="EMBL" id="KEQ94488.1"/>
    </source>
</evidence>
<keyword evidence="2" id="KW-1185">Reference proteome</keyword>
<dbReference type="AlphaFoldDB" id="A0A074Y9N4"/>
<dbReference type="Proteomes" id="UP000030641">
    <property type="component" value="Unassembled WGS sequence"/>
</dbReference>
<name>A0A074Y9N4_AURSE</name>
<proteinExistence type="predicted"/>
<reference evidence="1 2" key="1">
    <citation type="journal article" date="2014" name="BMC Genomics">
        <title>Genome sequencing of four Aureobasidium pullulans varieties: biotechnological potential, stress tolerance, and description of new species.</title>
        <authorList>
            <person name="Gostin Ar C."/>
            <person name="Ohm R.A."/>
            <person name="Kogej T."/>
            <person name="Sonjak S."/>
            <person name="Turk M."/>
            <person name="Zajc J."/>
            <person name="Zalar P."/>
            <person name="Grube M."/>
            <person name="Sun H."/>
            <person name="Han J."/>
            <person name="Sharma A."/>
            <person name="Chiniquy J."/>
            <person name="Ngan C.Y."/>
            <person name="Lipzen A."/>
            <person name="Barry K."/>
            <person name="Grigoriev I.V."/>
            <person name="Gunde-Cimerman N."/>
        </authorList>
    </citation>
    <scope>NUCLEOTIDE SEQUENCE [LARGE SCALE GENOMIC DNA]</scope>
    <source>
        <strain evidence="1 2">EXF-2481</strain>
    </source>
</reference>
<sequence length="85" mass="9919">MHESQAHWSLPLPVMSSCRRAQSFSKAESLQREPSKRCTFVSMTAILYSTMLRVSCERNIHQSREKDGFREDGFQIDLSCQRHSR</sequence>
<dbReference type="InParanoid" id="A0A074Y9N4"/>
<accession>A0A074Y9N4</accession>
<dbReference type="EMBL" id="KL584762">
    <property type="protein sequence ID" value="KEQ94488.1"/>
    <property type="molecule type" value="Genomic_DNA"/>
</dbReference>
<gene>
    <name evidence="1" type="ORF">AUEXF2481DRAFT_279229</name>
</gene>